<proteinExistence type="predicted"/>
<name>A0ABN8ZIG9_RANTA</name>
<keyword evidence="2" id="KW-1185">Reference proteome</keyword>
<organism evidence="1 2">
    <name type="scientific">Rangifer tarandus platyrhynchus</name>
    <name type="common">Svalbard reindeer</name>
    <dbReference type="NCBI Taxonomy" id="3082113"/>
    <lineage>
        <taxon>Eukaryota</taxon>
        <taxon>Metazoa</taxon>
        <taxon>Chordata</taxon>
        <taxon>Craniata</taxon>
        <taxon>Vertebrata</taxon>
        <taxon>Euteleostomi</taxon>
        <taxon>Mammalia</taxon>
        <taxon>Eutheria</taxon>
        <taxon>Laurasiatheria</taxon>
        <taxon>Artiodactyla</taxon>
        <taxon>Ruminantia</taxon>
        <taxon>Pecora</taxon>
        <taxon>Cervidae</taxon>
        <taxon>Odocoileinae</taxon>
        <taxon>Rangifer</taxon>
    </lineage>
</organism>
<sequence>MTQFGKEELTANPLEGLLCVRCCSSRRDRHAAHQVQNAGTWVTEDICSLSTNQIIDGSRLYGHLQRKTRQSPCHQVIRIRLKRQMCSNKPHLVCVKSCTRYKYRRPRRCSEDQLAKRPRADGINLTELVDLNLGLGRREVLNYLGLEKSLWQTAPRIKAVRDFQVF</sequence>
<reference evidence="1" key="1">
    <citation type="submission" date="2023-04" db="EMBL/GenBank/DDBJ databases">
        <authorList>
            <consortium name="ELIXIR-Norway"/>
        </authorList>
    </citation>
    <scope>NUCLEOTIDE SEQUENCE [LARGE SCALE GENOMIC DNA]</scope>
</reference>
<gene>
    <name evidence="1" type="ORF">MRATA1EN1_LOCUS22521</name>
</gene>
<evidence type="ECO:0000313" key="1">
    <source>
        <dbReference type="EMBL" id="CAI9173559.1"/>
    </source>
</evidence>
<dbReference type="EMBL" id="OX460345">
    <property type="protein sequence ID" value="CAI9173559.1"/>
    <property type="molecule type" value="Genomic_DNA"/>
</dbReference>
<accession>A0ABN8ZIG9</accession>
<dbReference type="Proteomes" id="UP001176941">
    <property type="component" value="Chromosome 34"/>
</dbReference>
<evidence type="ECO:0000313" key="2">
    <source>
        <dbReference type="Proteomes" id="UP001176941"/>
    </source>
</evidence>
<protein>
    <submittedName>
        <fullName evidence="1">Uncharacterized protein</fullName>
    </submittedName>
</protein>